<evidence type="ECO:0000313" key="1">
    <source>
        <dbReference type="EMBL" id="CAG8680273.1"/>
    </source>
</evidence>
<evidence type="ECO:0000313" key="2">
    <source>
        <dbReference type="Proteomes" id="UP000789375"/>
    </source>
</evidence>
<name>A0A9N9ELF1_FUNMO</name>
<comment type="caution">
    <text evidence="1">The sequence shown here is derived from an EMBL/GenBank/DDBJ whole genome shotgun (WGS) entry which is preliminary data.</text>
</comment>
<dbReference type="AlphaFoldDB" id="A0A9N9ELF1"/>
<protein>
    <submittedName>
        <fullName evidence="1">421_t:CDS:1</fullName>
    </submittedName>
</protein>
<keyword evidence="2" id="KW-1185">Reference proteome</keyword>
<gene>
    <name evidence="1" type="ORF">FMOSSE_LOCUS12850</name>
</gene>
<sequence length="175" mass="20468">MKKYAAIKGHGIRIGGANSNWTAFTENWCLNASSCRVECSWKVNIWNKKSKGHLEVTTLHDQYIGHEFHSLAVRFVLLLRKLPEKAQSTSRNEGKNSTLKQLFRSANLHYVNYLTQWRKDTKKKVTIAIQQLKEFVMPNIMKKQKEQMNLSLYYHATEVEPEVVFFKEKVFDESD</sequence>
<proteinExistence type="predicted"/>
<reference evidence="1" key="1">
    <citation type="submission" date="2021-06" db="EMBL/GenBank/DDBJ databases">
        <authorList>
            <person name="Kallberg Y."/>
            <person name="Tangrot J."/>
            <person name="Rosling A."/>
        </authorList>
    </citation>
    <scope>NUCLEOTIDE SEQUENCE</scope>
    <source>
        <strain evidence="1">87-6 pot B 2015</strain>
    </source>
</reference>
<organism evidence="1 2">
    <name type="scientific">Funneliformis mosseae</name>
    <name type="common">Endomycorrhizal fungus</name>
    <name type="synonym">Glomus mosseae</name>
    <dbReference type="NCBI Taxonomy" id="27381"/>
    <lineage>
        <taxon>Eukaryota</taxon>
        <taxon>Fungi</taxon>
        <taxon>Fungi incertae sedis</taxon>
        <taxon>Mucoromycota</taxon>
        <taxon>Glomeromycotina</taxon>
        <taxon>Glomeromycetes</taxon>
        <taxon>Glomerales</taxon>
        <taxon>Glomeraceae</taxon>
        <taxon>Funneliformis</taxon>
    </lineage>
</organism>
<accession>A0A9N9ELF1</accession>
<dbReference type="Proteomes" id="UP000789375">
    <property type="component" value="Unassembled WGS sequence"/>
</dbReference>
<dbReference type="EMBL" id="CAJVPP010006642">
    <property type="protein sequence ID" value="CAG8680273.1"/>
    <property type="molecule type" value="Genomic_DNA"/>
</dbReference>